<dbReference type="Pfam" id="PF04069">
    <property type="entry name" value="OpuAC"/>
    <property type="match status" value="1"/>
</dbReference>
<evidence type="ECO:0000256" key="5">
    <source>
        <dbReference type="SAM" id="SignalP"/>
    </source>
</evidence>
<dbReference type="GO" id="GO:0005275">
    <property type="term" value="F:amine transmembrane transporter activity"/>
    <property type="evidence" value="ECO:0007669"/>
    <property type="project" value="TreeGrafter"/>
</dbReference>
<dbReference type="Proteomes" id="UP000236604">
    <property type="component" value="Unassembled WGS sequence"/>
</dbReference>
<dbReference type="GO" id="GO:0043190">
    <property type="term" value="C:ATP-binding cassette (ABC) transporter complex"/>
    <property type="evidence" value="ECO:0007669"/>
    <property type="project" value="InterPro"/>
</dbReference>
<dbReference type="GO" id="GO:0031460">
    <property type="term" value="P:glycine betaine transport"/>
    <property type="evidence" value="ECO:0007669"/>
    <property type="project" value="TreeGrafter"/>
</dbReference>
<keyword evidence="5" id="KW-0732">Signal</keyword>
<feature type="domain" description="ABC-type glycine betaine transport system substrate-binding" evidence="6">
    <location>
        <begin position="26"/>
        <end position="271"/>
    </location>
</feature>
<evidence type="ECO:0000256" key="2">
    <source>
        <dbReference type="ARBA" id="ARBA00022448"/>
    </source>
</evidence>
<dbReference type="RefSeq" id="WP_103077816.1">
    <property type="nucleotide sequence ID" value="NZ_AZRN01000034.1"/>
</dbReference>
<evidence type="ECO:0000256" key="3">
    <source>
        <dbReference type="ARBA" id="ARBA00022475"/>
    </source>
</evidence>
<name>A0A2K1P681_9BACT</name>
<keyword evidence="4" id="KW-0472">Membrane</keyword>
<evidence type="ECO:0000259" key="6">
    <source>
        <dbReference type="Pfam" id="PF04069"/>
    </source>
</evidence>
<dbReference type="PANTHER" id="PTHR47737:SF1">
    <property type="entry name" value="GLYCINE BETAINE_PROLINE BETAINE TRANSPORT SYSTEM PERMEASE PROTEIN PROW"/>
    <property type="match status" value="1"/>
</dbReference>
<comment type="subcellular location">
    <subcellularLocation>
        <location evidence="1">Cell membrane</location>
    </subcellularLocation>
</comment>
<evidence type="ECO:0000313" key="7">
    <source>
        <dbReference type="EMBL" id="PNR98290.1"/>
    </source>
</evidence>
<keyword evidence="2" id="KW-0813">Transport</keyword>
<protein>
    <submittedName>
        <fullName evidence="7">Glycine/betaine ABC transporter</fullName>
    </submittedName>
</protein>
<dbReference type="Gene3D" id="3.40.190.10">
    <property type="entry name" value="Periplasmic binding protein-like II"/>
    <property type="match status" value="1"/>
</dbReference>
<dbReference type="EMBL" id="AZRN01000034">
    <property type="protein sequence ID" value="PNR98290.1"/>
    <property type="molecule type" value="Genomic_DNA"/>
</dbReference>
<dbReference type="GO" id="GO:0015871">
    <property type="term" value="P:choline transport"/>
    <property type="evidence" value="ECO:0007669"/>
    <property type="project" value="TreeGrafter"/>
</dbReference>
<dbReference type="PANTHER" id="PTHR47737">
    <property type="entry name" value="GLYCINE BETAINE/PROLINE BETAINE TRANSPORT SYSTEM PERMEASE PROTEIN PROW"/>
    <property type="match status" value="1"/>
</dbReference>
<reference evidence="7 8" key="1">
    <citation type="submission" date="2013-12" db="EMBL/GenBank/DDBJ databases">
        <title>Comparative genomics of Petrotoga isolates.</title>
        <authorList>
            <person name="Nesbo C.L."/>
            <person name="Charchuk R."/>
            <person name="Chow K."/>
        </authorList>
    </citation>
    <scope>NUCLEOTIDE SEQUENCE [LARGE SCALE GENOMIC DNA]</scope>
    <source>
        <strain evidence="7 8">DSM 14811</strain>
    </source>
</reference>
<organism evidence="7 8">
    <name type="scientific">Petrotoga mexicana DSM 14811</name>
    <dbReference type="NCBI Taxonomy" id="1122954"/>
    <lineage>
        <taxon>Bacteria</taxon>
        <taxon>Thermotogati</taxon>
        <taxon>Thermotogota</taxon>
        <taxon>Thermotogae</taxon>
        <taxon>Petrotogales</taxon>
        <taxon>Petrotogaceae</taxon>
        <taxon>Petrotoga</taxon>
    </lineage>
</organism>
<accession>A0A2K1P681</accession>
<dbReference type="Gene3D" id="3.40.190.100">
    <property type="entry name" value="Glycine betaine-binding periplasmic protein, domain 2"/>
    <property type="match status" value="1"/>
</dbReference>
<dbReference type="GO" id="GO:0015226">
    <property type="term" value="F:carnitine transmembrane transporter activity"/>
    <property type="evidence" value="ECO:0007669"/>
    <property type="project" value="TreeGrafter"/>
</dbReference>
<dbReference type="InterPro" id="IPR007210">
    <property type="entry name" value="ABC_Gly_betaine_transp_sub-bd"/>
</dbReference>
<dbReference type="CDD" id="cd13639">
    <property type="entry name" value="PBP2_OpuAC_like"/>
    <property type="match status" value="1"/>
</dbReference>
<keyword evidence="8" id="KW-1185">Reference proteome</keyword>
<evidence type="ECO:0000313" key="8">
    <source>
        <dbReference type="Proteomes" id="UP000236604"/>
    </source>
</evidence>
<comment type="caution">
    <text evidence="7">The sequence shown here is derived from an EMBL/GenBank/DDBJ whole genome shotgun (WGS) entry which is preliminary data.</text>
</comment>
<feature type="chain" id="PRO_5014383333" evidence="5">
    <location>
        <begin position="22"/>
        <end position="281"/>
    </location>
</feature>
<sequence>MEKKMAFVLLAVLLFSSVLSAAEKGEIEIAYVQWASAEAQTHISKILLEEMGYDVTIRAVSAAVMWTGLANEDVDLSVCAWLPYTHEGYWEKYSEDVVDLGPVYEGARIGLVVPTYVSIDSIEELAEHKEEFGERIVGIEPGAGIMIHTREDAMPAYGLEDWNLVSSSDPAMMAELERAVQREEWIVITGWTPHWMWFAYDLKFLEDPKNAYGEEENIRAIGRKGFREDFPEVAEFIENFKMNDDQLGEVTYDINVNRTNPEQAAKKWIEENRDVVEKWLP</sequence>
<evidence type="ECO:0000256" key="4">
    <source>
        <dbReference type="ARBA" id="ARBA00023136"/>
    </source>
</evidence>
<keyword evidence="3" id="KW-1003">Cell membrane</keyword>
<dbReference type="SUPFAM" id="SSF53850">
    <property type="entry name" value="Periplasmic binding protein-like II"/>
    <property type="match status" value="1"/>
</dbReference>
<proteinExistence type="predicted"/>
<evidence type="ECO:0000256" key="1">
    <source>
        <dbReference type="ARBA" id="ARBA00004236"/>
    </source>
</evidence>
<gene>
    <name evidence="7" type="ORF">X927_09085</name>
</gene>
<feature type="signal peptide" evidence="5">
    <location>
        <begin position="1"/>
        <end position="21"/>
    </location>
</feature>
<dbReference type="AlphaFoldDB" id="A0A2K1P681"/>